<organism evidence="1 2">
    <name type="scientific">Tetrapyrgos nigripes</name>
    <dbReference type="NCBI Taxonomy" id="182062"/>
    <lineage>
        <taxon>Eukaryota</taxon>
        <taxon>Fungi</taxon>
        <taxon>Dikarya</taxon>
        <taxon>Basidiomycota</taxon>
        <taxon>Agaricomycotina</taxon>
        <taxon>Agaricomycetes</taxon>
        <taxon>Agaricomycetidae</taxon>
        <taxon>Agaricales</taxon>
        <taxon>Marasmiineae</taxon>
        <taxon>Marasmiaceae</taxon>
        <taxon>Tetrapyrgos</taxon>
    </lineage>
</organism>
<protein>
    <submittedName>
        <fullName evidence="1">Uncharacterized protein</fullName>
    </submittedName>
</protein>
<dbReference type="OrthoDB" id="3229878at2759"/>
<comment type="caution">
    <text evidence="1">The sequence shown here is derived from an EMBL/GenBank/DDBJ whole genome shotgun (WGS) entry which is preliminary data.</text>
</comment>
<evidence type="ECO:0000313" key="1">
    <source>
        <dbReference type="EMBL" id="KAF5337940.1"/>
    </source>
</evidence>
<sequence length="513" mass="57389">MGTRGYRVVRWRGYYLVIYNHSDSYPEDRLVEGLGLDILQTIPTDPARYQEWLEAQRKNMDQRIGDAKSSQIEEDYYNDDGNEKFGRIEPQNDIFIEWMYELDLDHEVFLVDGEPLFALNRVPPADNFEEYIGFDAYEHRSYHHDTPEEYRYNWKVPPRPVDHSIITKYETLVTGTPTTDIYTLLGTQGPGARDTPDLAHLGVTMLALGPLPMIIEGGYPSLSKRAIKPIPTIGLDELLGEYVWIIKDVCCVRMCTHLDDEANAKAAIVALIERIQATAGILEQEAAMTIAGKTSYTHSPVLQLLPSWHSRDLSTPGISAIAHLGCLLTPIALSNRFSIVEDPSPLRSANLSVVTTVPGEIWHIIASQLHFSEDLSTLASISSTARAAAIHALSYPHVDGATLLSLGPAKSVSEFNTFNTVYEPFSYPKPQGHHRYRSSLPNSVRSYTHEAEGILTFEPAIAGAGIRVYDANSIWVELRDQKPRGFRKHMATDLKDVRMKVTSTMAAEDSAMV</sequence>
<reference evidence="1 2" key="1">
    <citation type="journal article" date="2020" name="ISME J.">
        <title>Uncovering the hidden diversity of litter-decomposition mechanisms in mushroom-forming fungi.</title>
        <authorList>
            <person name="Floudas D."/>
            <person name="Bentzer J."/>
            <person name="Ahren D."/>
            <person name="Johansson T."/>
            <person name="Persson P."/>
            <person name="Tunlid A."/>
        </authorList>
    </citation>
    <scope>NUCLEOTIDE SEQUENCE [LARGE SCALE GENOMIC DNA]</scope>
    <source>
        <strain evidence="1 2">CBS 291.85</strain>
    </source>
</reference>
<accession>A0A8H5CA53</accession>
<evidence type="ECO:0000313" key="2">
    <source>
        <dbReference type="Proteomes" id="UP000559256"/>
    </source>
</evidence>
<dbReference type="EMBL" id="JAACJM010000203">
    <property type="protein sequence ID" value="KAF5337940.1"/>
    <property type="molecule type" value="Genomic_DNA"/>
</dbReference>
<proteinExistence type="predicted"/>
<name>A0A8H5CA53_9AGAR</name>
<dbReference type="AlphaFoldDB" id="A0A8H5CA53"/>
<keyword evidence="2" id="KW-1185">Reference proteome</keyword>
<dbReference type="Proteomes" id="UP000559256">
    <property type="component" value="Unassembled WGS sequence"/>
</dbReference>
<gene>
    <name evidence="1" type="ORF">D9758_013121</name>
</gene>